<dbReference type="GO" id="GO:0006364">
    <property type="term" value="P:rRNA processing"/>
    <property type="evidence" value="ECO:0007669"/>
    <property type="project" value="TreeGrafter"/>
</dbReference>
<feature type="repeat" description="WD" evidence="3">
    <location>
        <begin position="275"/>
        <end position="316"/>
    </location>
</feature>
<proteinExistence type="predicted"/>
<dbReference type="AlphaFoldDB" id="A0A6P5GXB5"/>
<dbReference type="SUPFAM" id="SSF50978">
    <property type="entry name" value="WD40 repeat-like"/>
    <property type="match status" value="1"/>
</dbReference>
<keyword evidence="4" id="KW-1185">Reference proteome</keyword>
<organism evidence="4 5">
    <name type="scientific">Ananas comosus</name>
    <name type="common">Pineapple</name>
    <name type="synonym">Ananas ananas</name>
    <dbReference type="NCBI Taxonomy" id="4615"/>
    <lineage>
        <taxon>Eukaryota</taxon>
        <taxon>Viridiplantae</taxon>
        <taxon>Streptophyta</taxon>
        <taxon>Embryophyta</taxon>
        <taxon>Tracheophyta</taxon>
        <taxon>Spermatophyta</taxon>
        <taxon>Magnoliopsida</taxon>
        <taxon>Liliopsida</taxon>
        <taxon>Poales</taxon>
        <taxon>Bromeliaceae</taxon>
        <taxon>Bromelioideae</taxon>
        <taxon>Ananas</taxon>
    </lineage>
</organism>
<dbReference type="PROSITE" id="PS00678">
    <property type="entry name" value="WD_REPEATS_1"/>
    <property type="match status" value="1"/>
</dbReference>
<dbReference type="GO" id="GO:0120330">
    <property type="term" value="C:rixosome complex"/>
    <property type="evidence" value="ECO:0007669"/>
    <property type="project" value="TreeGrafter"/>
</dbReference>
<reference evidence="5" key="2">
    <citation type="submission" date="2025-08" db="UniProtKB">
        <authorList>
            <consortium name="RefSeq"/>
        </authorList>
    </citation>
    <scope>IDENTIFICATION</scope>
    <source>
        <tissue evidence="5">Leaf</tissue>
    </source>
</reference>
<reference evidence="4" key="1">
    <citation type="journal article" date="2015" name="Nat. Genet.">
        <title>The pineapple genome and the evolution of CAM photosynthesis.</title>
        <authorList>
            <person name="Ming R."/>
            <person name="VanBuren R."/>
            <person name="Wai C.M."/>
            <person name="Tang H."/>
            <person name="Schatz M.C."/>
            <person name="Bowers J.E."/>
            <person name="Lyons E."/>
            <person name="Wang M.L."/>
            <person name="Chen J."/>
            <person name="Biggers E."/>
            <person name="Zhang J."/>
            <person name="Huang L."/>
            <person name="Zhang L."/>
            <person name="Miao W."/>
            <person name="Zhang J."/>
            <person name="Ye Z."/>
            <person name="Miao C."/>
            <person name="Lin Z."/>
            <person name="Wang H."/>
            <person name="Zhou H."/>
            <person name="Yim W.C."/>
            <person name="Priest H.D."/>
            <person name="Zheng C."/>
            <person name="Woodhouse M."/>
            <person name="Edger P.P."/>
            <person name="Guyot R."/>
            <person name="Guo H.B."/>
            <person name="Guo H."/>
            <person name="Zheng G."/>
            <person name="Singh R."/>
            <person name="Sharma A."/>
            <person name="Min X."/>
            <person name="Zheng Y."/>
            <person name="Lee H."/>
            <person name="Gurtowski J."/>
            <person name="Sedlazeck F.J."/>
            <person name="Harkess A."/>
            <person name="McKain M.R."/>
            <person name="Liao Z."/>
            <person name="Fang J."/>
            <person name="Liu J."/>
            <person name="Zhang X."/>
            <person name="Zhang Q."/>
            <person name="Hu W."/>
            <person name="Qin Y."/>
            <person name="Wang K."/>
            <person name="Chen L.Y."/>
            <person name="Shirley N."/>
            <person name="Lin Y.R."/>
            <person name="Liu L.Y."/>
            <person name="Hernandez A.G."/>
            <person name="Wright C.L."/>
            <person name="Bulone V."/>
            <person name="Tuskan G.A."/>
            <person name="Heath K."/>
            <person name="Zee F."/>
            <person name="Moore P.H."/>
            <person name="Sunkar R."/>
            <person name="Leebens-Mack J.H."/>
            <person name="Mockler T."/>
            <person name="Bennetzen J.L."/>
            <person name="Freeling M."/>
            <person name="Sankoff D."/>
            <person name="Paterson A.H."/>
            <person name="Zhu X."/>
            <person name="Yang X."/>
            <person name="Smith J.A."/>
            <person name="Cushman J.C."/>
            <person name="Paull R.E."/>
            <person name="Yu Q."/>
        </authorList>
    </citation>
    <scope>NUCLEOTIDE SEQUENCE [LARGE SCALE GENOMIC DNA]</scope>
    <source>
        <strain evidence="4">cv. F153</strain>
    </source>
</reference>
<dbReference type="GeneID" id="109725615"/>
<evidence type="ECO:0000313" key="5">
    <source>
        <dbReference type="RefSeq" id="XP_020110443.1"/>
    </source>
</evidence>
<dbReference type="OrthoDB" id="756370at2759"/>
<dbReference type="GO" id="GO:0006261">
    <property type="term" value="P:DNA-templated DNA replication"/>
    <property type="evidence" value="ECO:0007669"/>
    <property type="project" value="TreeGrafter"/>
</dbReference>
<name>A0A6P5GXB5_ANACO</name>
<feature type="repeat" description="WD" evidence="3">
    <location>
        <begin position="131"/>
        <end position="162"/>
    </location>
</feature>
<evidence type="ECO:0000256" key="1">
    <source>
        <dbReference type="ARBA" id="ARBA00022574"/>
    </source>
</evidence>
<dbReference type="PANTHER" id="PTHR18763:SF3">
    <property type="entry name" value="OS09G0477800 PROTEIN"/>
    <property type="match status" value="1"/>
</dbReference>
<dbReference type="InterPro" id="IPR019775">
    <property type="entry name" value="WD40_repeat_CS"/>
</dbReference>
<dbReference type="SMART" id="SM00320">
    <property type="entry name" value="WD40"/>
    <property type="match status" value="5"/>
</dbReference>
<dbReference type="RefSeq" id="XP_020110443.1">
    <property type="nucleotide sequence ID" value="XM_020254854.1"/>
</dbReference>
<keyword evidence="2" id="KW-0677">Repeat</keyword>
<sequence length="406" mass="42874">MSTSSRTEIVLVASPDGPITAHDPFSFGPPLARFSTATAAATIPRNGLALVGPRSVQLIAASHISPSTAACSVRLYSCWWSPAPALSLPVPEPVAPLAATPDGPPHHLFCGGLSGRIHVLSLPSGDLCRPFTAHTHSVSCLAVNDDGSLLISASDDGTIAVFPIIHLLDEDPAVEVTSLYTISAHDAPITCITSGPGGCNAAIVSSSLDGTCKMWRLADGVRMRTLTFPCGLWCVTTDPIDSQLYTGGSDGKVYVVPLIKERVKEPTKRVIWESPHSSGGEVMAMVMANDNENIVTAYDDGAVKIWEVKSGLMISTFCVQGGSVSDLIVVRGSGVHGVGGSGVPVVSGFAERELQRKGSEVWELEKRLSEVREGRNRGLDLAEDAMDVYRRLLVLFLREAGGGNNH</sequence>
<dbReference type="GO" id="GO:0005656">
    <property type="term" value="C:nuclear pre-replicative complex"/>
    <property type="evidence" value="ECO:0007669"/>
    <property type="project" value="TreeGrafter"/>
</dbReference>
<dbReference type="InterPro" id="IPR036322">
    <property type="entry name" value="WD40_repeat_dom_sf"/>
</dbReference>
<accession>A0A6P5GXB5</accession>
<feature type="repeat" description="WD" evidence="3">
    <location>
        <begin position="182"/>
        <end position="225"/>
    </location>
</feature>
<dbReference type="InterPro" id="IPR045227">
    <property type="entry name" value="WDR18/Ipi3/RID3"/>
</dbReference>
<dbReference type="InterPro" id="IPR015943">
    <property type="entry name" value="WD40/YVTN_repeat-like_dom_sf"/>
</dbReference>
<protein>
    <submittedName>
        <fullName evidence="5">Protein ROOT INITIATION DEFECTIVE 3-like</fullName>
    </submittedName>
</protein>
<dbReference type="Proteomes" id="UP000515123">
    <property type="component" value="Linkage group 20"/>
</dbReference>
<keyword evidence="1 3" id="KW-0853">WD repeat</keyword>
<dbReference type="PROSITE" id="PS50082">
    <property type="entry name" value="WD_REPEATS_2"/>
    <property type="match status" value="3"/>
</dbReference>
<dbReference type="InterPro" id="IPR001680">
    <property type="entry name" value="WD40_rpt"/>
</dbReference>
<dbReference type="PROSITE" id="PS50294">
    <property type="entry name" value="WD_REPEATS_REGION"/>
    <property type="match status" value="1"/>
</dbReference>
<evidence type="ECO:0000256" key="3">
    <source>
        <dbReference type="PROSITE-ProRule" id="PRU00221"/>
    </source>
</evidence>
<dbReference type="Pfam" id="PF00400">
    <property type="entry name" value="WD40"/>
    <property type="match status" value="3"/>
</dbReference>
<evidence type="ECO:0000256" key="2">
    <source>
        <dbReference type="ARBA" id="ARBA00022737"/>
    </source>
</evidence>
<dbReference type="Gene3D" id="2.130.10.10">
    <property type="entry name" value="YVTN repeat-like/Quinoprotein amine dehydrogenase"/>
    <property type="match status" value="2"/>
</dbReference>
<dbReference type="PANTHER" id="PTHR18763">
    <property type="entry name" value="WD-REPEAT PROTEIN 18"/>
    <property type="match status" value="1"/>
</dbReference>
<evidence type="ECO:0000313" key="4">
    <source>
        <dbReference type="Proteomes" id="UP000515123"/>
    </source>
</evidence>
<gene>
    <name evidence="5" type="primary">LOC109725615</name>
</gene>